<evidence type="ECO:0000313" key="14">
    <source>
        <dbReference type="RefSeq" id="XP_015183589.1"/>
    </source>
</evidence>
<dbReference type="Gene3D" id="1.10.760.10">
    <property type="entry name" value="Cytochrome c-like domain"/>
    <property type="match status" value="1"/>
</dbReference>
<comment type="PTM">
    <text evidence="11">Binds 1 heme group per subunit.</text>
</comment>
<dbReference type="Pfam" id="PF00034">
    <property type="entry name" value="Cytochrom_C"/>
    <property type="match status" value="1"/>
</dbReference>
<dbReference type="RefSeq" id="XP_015183589.1">
    <property type="nucleotide sequence ID" value="XM_015328103.1"/>
</dbReference>
<keyword evidence="6 9" id="KW-0479">Metal-binding</keyword>
<evidence type="ECO:0000256" key="9">
    <source>
        <dbReference type="PROSITE-ProRule" id="PRU00433"/>
    </source>
</evidence>
<evidence type="ECO:0000256" key="8">
    <source>
        <dbReference type="ARBA" id="ARBA00023004"/>
    </source>
</evidence>
<evidence type="ECO:0000256" key="6">
    <source>
        <dbReference type="ARBA" id="ARBA00022723"/>
    </source>
</evidence>
<dbReference type="InterPro" id="IPR002327">
    <property type="entry name" value="Cyt_c_1A/1B"/>
</dbReference>
<keyword evidence="8 9" id="KW-0408">Iron</keyword>
<dbReference type="PANTHER" id="PTHR11961">
    <property type="entry name" value="CYTOCHROME C"/>
    <property type="match status" value="1"/>
</dbReference>
<keyword evidence="7 11" id="KW-0249">Electron transport</keyword>
<evidence type="ECO:0000256" key="1">
    <source>
        <dbReference type="ARBA" id="ARBA00002555"/>
    </source>
</evidence>
<keyword evidence="13" id="KW-1185">Reference proteome</keyword>
<organism evidence="13 14">
    <name type="scientific">Polistes dominula</name>
    <name type="common">European paper wasp</name>
    <name type="synonym">Vespa dominula</name>
    <dbReference type="NCBI Taxonomy" id="743375"/>
    <lineage>
        <taxon>Eukaryota</taxon>
        <taxon>Metazoa</taxon>
        <taxon>Ecdysozoa</taxon>
        <taxon>Arthropoda</taxon>
        <taxon>Hexapoda</taxon>
        <taxon>Insecta</taxon>
        <taxon>Pterygota</taxon>
        <taxon>Neoptera</taxon>
        <taxon>Endopterygota</taxon>
        <taxon>Hymenoptera</taxon>
        <taxon>Apocrita</taxon>
        <taxon>Aculeata</taxon>
        <taxon>Vespoidea</taxon>
        <taxon>Vespidae</taxon>
        <taxon>Polistinae</taxon>
        <taxon>Polistini</taxon>
        <taxon>Polistes</taxon>
    </lineage>
</organism>
<dbReference type="GeneID" id="107070168"/>
<gene>
    <name evidence="14" type="primary">LOC107070168</name>
</gene>
<dbReference type="PRINTS" id="PR00604">
    <property type="entry name" value="CYTCHRMECIAB"/>
</dbReference>
<keyword evidence="4 11" id="KW-0813">Transport</keyword>
<evidence type="ECO:0000256" key="5">
    <source>
        <dbReference type="ARBA" id="ARBA00022617"/>
    </source>
</evidence>
<name>A0ABM1ITQ2_POLDO</name>
<protein>
    <submittedName>
        <fullName evidence="14">Cytochrome c-1-like</fullName>
    </submittedName>
</protein>
<accession>A0ABM1ITQ2</accession>
<evidence type="ECO:0000256" key="11">
    <source>
        <dbReference type="RuleBase" id="RU004427"/>
    </source>
</evidence>
<evidence type="ECO:0000313" key="13">
    <source>
        <dbReference type="Proteomes" id="UP000694924"/>
    </source>
</evidence>
<dbReference type="InterPro" id="IPR009056">
    <property type="entry name" value="Cyt_c-like_dom"/>
</dbReference>
<comment type="similarity">
    <text evidence="3 10">Belongs to the cytochrome c family.</text>
</comment>
<dbReference type="PROSITE" id="PS51007">
    <property type="entry name" value="CYTC"/>
    <property type="match status" value="1"/>
</dbReference>
<keyword evidence="11" id="KW-0679">Respiratory chain</keyword>
<feature type="domain" description="Cytochrome c" evidence="12">
    <location>
        <begin position="2"/>
        <end position="103"/>
    </location>
</feature>
<reference evidence="14" key="1">
    <citation type="submission" date="2025-08" db="UniProtKB">
        <authorList>
            <consortium name="RefSeq"/>
        </authorList>
    </citation>
    <scope>IDENTIFICATION</scope>
    <source>
        <tissue evidence="14">Whole body</tissue>
    </source>
</reference>
<sequence length="103" mass="11768">MGDAENGKLLFKKFCTMCHTFEKDGKHKLGPNLFGIVGKTCGTTSGFAYTESMKRKACTWDENTLDTYLEFPRKFIPGTKMVFVGIRKSEDRKDIIEFLKTLK</sequence>
<comment type="subcellular location">
    <subcellularLocation>
        <location evidence="2">Mitochondrion intermembrane space</location>
    </subcellularLocation>
</comment>
<comment type="function">
    <text evidence="1 11">Electron carrier protein. The oxidized form of the cytochrome c heme group can accept an electron from the heme group of the cytochrome c1 subunit of cytochrome reductase. Cytochrome c then transfers this electron to the cytochrome oxidase complex, the final protein carrier in the mitochondrial electron-transport chain.</text>
</comment>
<proteinExistence type="inferred from homology"/>
<evidence type="ECO:0000256" key="3">
    <source>
        <dbReference type="ARBA" id="ARBA00006488"/>
    </source>
</evidence>
<evidence type="ECO:0000256" key="7">
    <source>
        <dbReference type="ARBA" id="ARBA00022982"/>
    </source>
</evidence>
<evidence type="ECO:0000256" key="4">
    <source>
        <dbReference type="ARBA" id="ARBA00022448"/>
    </source>
</evidence>
<keyword evidence="5 9" id="KW-0349">Heme</keyword>
<dbReference type="SUPFAM" id="SSF46626">
    <property type="entry name" value="Cytochrome c"/>
    <property type="match status" value="1"/>
</dbReference>
<evidence type="ECO:0000256" key="2">
    <source>
        <dbReference type="ARBA" id="ARBA00004569"/>
    </source>
</evidence>
<dbReference type="Proteomes" id="UP000694924">
    <property type="component" value="Unplaced"/>
</dbReference>
<dbReference type="InterPro" id="IPR036909">
    <property type="entry name" value="Cyt_c-like_dom_sf"/>
</dbReference>
<evidence type="ECO:0000259" key="12">
    <source>
        <dbReference type="PROSITE" id="PS51007"/>
    </source>
</evidence>
<evidence type="ECO:0000256" key="10">
    <source>
        <dbReference type="RuleBase" id="RU004426"/>
    </source>
</evidence>
<keyword evidence="11" id="KW-0496">Mitochondrion</keyword>